<dbReference type="EMBL" id="JACGWN010000006">
    <property type="protein sequence ID" value="KAL0445916.1"/>
    <property type="molecule type" value="Genomic_DNA"/>
</dbReference>
<accession>A0AAW2X1A0</accession>
<evidence type="ECO:0000256" key="1">
    <source>
        <dbReference type="SAM" id="Coils"/>
    </source>
</evidence>
<reference evidence="2" key="1">
    <citation type="submission" date="2020-06" db="EMBL/GenBank/DDBJ databases">
        <authorList>
            <person name="Li T."/>
            <person name="Hu X."/>
            <person name="Zhang T."/>
            <person name="Song X."/>
            <person name="Zhang H."/>
            <person name="Dai N."/>
            <person name="Sheng W."/>
            <person name="Hou X."/>
            <person name="Wei L."/>
        </authorList>
    </citation>
    <scope>NUCLEOTIDE SEQUENCE</scope>
    <source>
        <strain evidence="2">KEN1</strain>
        <tissue evidence="2">Leaf</tissue>
    </source>
</reference>
<dbReference type="Pfam" id="PF03004">
    <property type="entry name" value="Transposase_24"/>
    <property type="match status" value="1"/>
</dbReference>
<gene>
    <name evidence="2" type="ORF">Slati_1719500</name>
</gene>
<organism evidence="2">
    <name type="scientific">Sesamum latifolium</name>
    <dbReference type="NCBI Taxonomy" id="2727402"/>
    <lineage>
        <taxon>Eukaryota</taxon>
        <taxon>Viridiplantae</taxon>
        <taxon>Streptophyta</taxon>
        <taxon>Embryophyta</taxon>
        <taxon>Tracheophyta</taxon>
        <taxon>Spermatophyta</taxon>
        <taxon>Magnoliopsida</taxon>
        <taxon>eudicotyledons</taxon>
        <taxon>Gunneridae</taxon>
        <taxon>Pentapetalae</taxon>
        <taxon>asterids</taxon>
        <taxon>lamiids</taxon>
        <taxon>Lamiales</taxon>
        <taxon>Pedaliaceae</taxon>
        <taxon>Sesamum</taxon>
    </lineage>
</organism>
<protein>
    <recommendedName>
        <fullName evidence="3">Transposase, Ptta/En/Spm, plant</fullName>
    </recommendedName>
</protein>
<keyword evidence="1" id="KW-0175">Coiled coil</keyword>
<dbReference type="AlphaFoldDB" id="A0AAW2X1A0"/>
<feature type="coiled-coil region" evidence="1">
    <location>
        <begin position="226"/>
        <end position="268"/>
    </location>
</feature>
<evidence type="ECO:0008006" key="3">
    <source>
        <dbReference type="Google" id="ProtNLM"/>
    </source>
</evidence>
<dbReference type="InterPro" id="IPR004252">
    <property type="entry name" value="Probable_transposase_24"/>
</dbReference>
<comment type="caution">
    <text evidence="2">The sequence shown here is derived from an EMBL/GenBank/DDBJ whole genome shotgun (WGS) entry which is preliminary data.</text>
</comment>
<sequence>MTLLSESQVMMSLHKIDEEDLTEDHRFQKILIKDMKMRKVWNENANSRFREMIYRAKRNVLKNASEELGREPRVLDMIGRGPDWMHTHIWDKLVEKHWSGENYKRKYKIAQKNRMTENGGCITKHTSGSISQGAHRMRMKKVLGREVSEFELFHRTHRRNHGTGDFKDYMAKKGGSNESTKSSFDIQSWCEVTGGPSKGGIYEFGRSQSSDRFSRISVTSTPRESCERYNELMKVMDEKYNELAMEMQEELLRREAESKKMLEQALEESQIGKKMREGEKKIHKEGRWILNKWYAN</sequence>
<proteinExistence type="predicted"/>
<name>A0AAW2X1A0_9LAMI</name>
<evidence type="ECO:0000313" key="2">
    <source>
        <dbReference type="EMBL" id="KAL0445916.1"/>
    </source>
</evidence>
<reference evidence="2" key="2">
    <citation type="journal article" date="2024" name="Plant">
        <title>Genomic evolution and insights into agronomic trait innovations of Sesamum species.</title>
        <authorList>
            <person name="Miao H."/>
            <person name="Wang L."/>
            <person name="Qu L."/>
            <person name="Liu H."/>
            <person name="Sun Y."/>
            <person name="Le M."/>
            <person name="Wang Q."/>
            <person name="Wei S."/>
            <person name="Zheng Y."/>
            <person name="Lin W."/>
            <person name="Duan Y."/>
            <person name="Cao H."/>
            <person name="Xiong S."/>
            <person name="Wang X."/>
            <person name="Wei L."/>
            <person name="Li C."/>
            <person name="Ma Q."/>
            <person name="Ju M."/>
            <person name="Zhao R."/>
            <person name="Li G."/>
            <person name="Mu C."/>
            <person name="Tian Q."/>
            <person name="Mei H."/>
            <person name="Zhang T."/>
            <person name="Gao T."/>
            <person name="Zhang H."/>
        </authorList>
    </citation>
    <scope>NUCLEOTIDE SEQUENCE</scope>
    <source>
        <strain evidence="2">KEN1</strain>
    </source>
</reference>